<accession>A0A7W6MLI1</accession>
<dbReference type="Proteomes" id="UP000542776">
    <property type="component" value="Unassembled WGS sequence"/>
</dbReference>
<comment type="caution">
    <text evidence="2">The sequence shown here is derived from an EMBL/GenBank/DDBJ whole genome shotgun (WGS) entry which is preliminary data.</text>
</comment>
<dbReference type="EMBL" id="JACIEK010000012">
    <property type="protein sequence ID" value="MBB3999855.1"/>
    <property type="molecule type" value="Genomic_DNA"/>
</dbReference>
<keyword evidence="3" id="KW-1185">Reference proteome</keyword>
<proteinExistence type="predicted"/>
<evidence type="ECO:0000313" key="3">
    <source>
        <dbReference type="Proteomes" id="UP000542776"/>
    </source>
</evidence>
<dbReference type="SUPFAM" id="SSF89447">
    <property type="entry name" value="AbrB/MazE/MraZ-like"/>
    <property type="match status" value="1"/>
</dbReference>
<organism evidence="2 3">
    <name type="scientific">Aureimonas pseudogalii</name>
    <dbReference type="NCBI Taxonomy" id="1744844"/>
    <lineage>
        <taxon>Bacteria</taxon>
        <taxon>Pseudomonadati</taxon>
        <taxon>Pseudomonadota</taxon>
        <taxon>Alphaproteobacteria</taxon>
        <taxon>Hyphomicrobiales</taxon>
        <taxon>Aurantimonadaceae</taxon>
        <taxon>Aureimonas</taxon>
    </lineage>
</organism>
<dbReference type="InterPro" id="IPR037914">
    <property type="entry name" value="SpoVT-AbrB_sf"/>
</dbReference>
<reference evidence="2 3" key="1">
    <citation type="submission" date="2020-08" db="EMBL/GenBank/DDBJ databases">
        <title>Genomic Encyclopedia of Type Strains, Phase IV (KMG-IV): sequencing the most valuable type-strain genomes for metagenomic binning, comparative biology and taxonomic classification.</title>
        <authorList>
            <person name="Goeker M."/>
        </authorList>
    </citation>
    <scope>NUCLEOTIDE SEQUENCE [LARGE SCALE GENOMIC DNA]</scope>
    <source>
        <strain evidence="2 3">DSM 102238</strain>
    </source>
</reference>
<evidence type="ECO:0000259" key="1">
    <source>
        <dbReference type="SMART" id="SM00966"/>
    </source>
</evidence>
<dbReference type="AlphaFoldDB" id="A0A7W6MLI1"/>
<dbReference type="SMART" id="SM00966">
    <property type="entry name" value="SpoVT_AbrB"/>
    <property type="match status" value="1"/>
</dbReference>
<dbReference type="GO" id="GO:0003677">
    <property type="term" value="F:DNA binding"/>
    <property type="evidence" value="ECO:0007669"/>
    <property type="project" value="UniProtKB-KW"/>
</dbReference>
<dbReference type="Gene3D" id="2.10.260.10">
    <property type="match status" value="1"/>
</dbReference>
<evidence type="ECO:0000313" key="2">
    <source>
        <dbReference type="EMBL" id="MBB3999855.1"/>
    </source>
</evidence>
<protein>
    <submittedName>
        <fullName evidence="2">Bifunctional DNA-binding transcriptional regulator/antitoxin component of YhaV-PrlF toxin-antitoxin module</fullName>
    </submittedName>
</protein>
<name>A0A7W6MLI1_9HYPH</name>
<feature type="domain" description="SpoVT-AbrB" evidence="1">
    <location>
        <begin position="4"/>
        <end position="50"/>
    </location>
</feature>
<dbReference type="RefSeq" id="WP_183201357.1">
    <property type="nucleotide sequence ID" value="NZ_JACIEK010000012.1"/>
</dbReference>
<dbReference type="InterPro" id="IPR007159">
    <property type="entry name" value="SpoVT-AbrB_dom"/>
</dbReference>
<gene>
    <name evidence="2" type="ORF">GGR04_003725</name>
</gene>
<keyword evidence="2" id="KW-0238">DNA-binding</keyword>
<sequence length="84" mass="9091">MTVLRLTEEGHLVLPDDMRRVLGLAAGDAVEVELEGRGLRLRVPALQPTGSGGTDIGPWLGRGGSFRTTTEIDGHVDALREEWN</sequence>